<comment type="caution">
    <text evidence="8">The sequence shown here is derived from an EMBL/GenBank/DDBJ whole genome shotgun (WGS) entry which is preliminary data.</text>
</comment>
<organism evidence="8 9">
    <name type="scientific">Allacma fusca</name>
    <dbReference type="NCBI Taxonomy" id="39272"/>
    <lineage>
        <taxon>Eukaryota</taxon>
        <taxon>Metazoa</taxon>
        <taxon>Ecdysozoa</taxon>
        <taxon>Arthropoda</taxon>
        <taxon>Hexapoda</taxon>
        <taxon>Collembola</taxon>
        <taxon>Symphypleona</taxon>
        <taxon>Sminthuridae</taxon>
        <taxon>Allacma</taxon>
    </lineage>
</organism>
<dbReference type="GO" id="GO:0005886">
    <property type="term" value="C:plasma membrane"/>
    <property type="evidence" value="ECO:0007669"/>
    <property type="project" value="TreeGrafter"/>
</dbReference>
<dbReference type="InterPro" id="IPR017981">
    <property type="entry name" value="GPCR_2-like_7TM"/>
</dbReference>
<evidence type="ECO:0000256" key="6">
    <source>
        <dbReference type="SAM" id="SignalP"/>
    </source>
</evidence>
<evidence type="ECO:0000256" key="5">
    <source>
        <dbReference type="SAM" id="Phobius"/>
    </source>
</evidence>
<evidence type="ECO:0000313" key="9">
    <source>
        <dbReference type="Proteomes" id="UP000708208"/>
    </source>
</evidence>
<keyword evidence="9" id="KW-1185">Reference proteome</keyword>
<feature type="transmembrane region" description="Helical" evidence="5">
    <location>
        <begin position="430"/>
        <end position="452"/>
    </location>
</feature>
<feature type="domain" description="G-protein coupled receptors family 2 profile 2" evidence="7">
    <location>
        <begin position="316"/>
        <end position="581"/>
    </location>
</feature>
<accession>A0A8J2J5I8</accession>
<keyword evidence="3 5" id="KW-1133">Transmembrane helix</keyword>
<dbReference type="SUPFAM" id="SSF81321">
    <property type="entry name" value="Family A G protein-coupled receptor-like"/>
    <property type="match status" value="1"/>
</dbReference>
<evidence type="ECO:0000256" key="1">
    <source>
        <dbReference type="ARBA" id="ARBA00004141"/>
    </source>
</evidence>
<dbReference type="EMBL" id="CAJVCH010014987">
    <property type="protein sequence ID" value="CAG7678355.1"/>
    <property type="molecule type" value="Genomic_DNA"/>
</dbReference>
<dbReference type="Proteomes" id="UP000708208">
    <property type="component" value="Unassembled WGS sequence"/>
</dbReference>
<evidence type="ECO:0000256" key="2">
    <source>
        <dbReference type="ARBA" id="ARBA00022692"/>
    </source>
</evidence>
<dbReference type="AlphaFoldDB" id="A0A8J2J5I8"/>
<feature type="transmembrane region" description="Helical" evidence="5">
    <location>
        <begin position="557"/>
        <end position="579"/>
    </location>
</feature>
<feature type="transmembrane region" description="Helical" evidence="5">
    <location>
        <begin position="319"/>
        <end position="339"/>
    </location>
</feature>
<dbReference type="CDD" id="cd15039">
    <property type="entry name" value="7tmB3_Methuselah-like"/>
    <property type="match status" value="1"/>
</dbReference>
<feature type="transmembrane region" description="Helical" evidence="5">
    <location>
        <begin position="526"/>
        <end position="551"/>
    </location>
</feature>
<name>A0A8J2J5I8_9HEXA</name>
<dbReference type="InterPro" id="IPR051384">
    <property type="entry name" value="Mth_GPCR"/>
</dbReference>
<gene>
    <name evidence="8" type="ORF">AFUS01_LOCUS2598</name>
</gene>
<reference evidence="8" key="1">
    <citation type="submission" date="2021-06" db="EMBL/GenBank/DDBJ databases">
        <authorList>
            <person name="Hodson N. C."/>
            <person name="Mongue J. A."/>
            <person name="Jaron S. K."/>
        </authorList>
    </citation>
    <scope>NUCLEOTIDE SEQUENCE</scope>
</reference>
<evidence type="ECO:0000259" key="7">
    <source>
        <dbReference type="PROSITE" id="PS50261"/>
    </source>
</evidence>
<feature type="transmembrane region" description="Helical" evidence="5">
    <location>
        <begin position="472"/>
        <end position="505"/>
    </location>
</feature>
<dbReference type="GO" id="GO:0007166">
    <property type="term" value="P:cell surface receptor signaling pathway"/>
    <property type="evidence" value="ECO:0007669"/>
    <property type="project" value="InterPro"/>
</dbReference>
<dbReference type="InterPro" id="IPR000832">
    <property type="entry name" value="GPCR_2_secretin-like"/>
</dbReference>
<feature type="signal peptide" evidence="6">
    <location>
        <begin position="1"/>
        <end position="36"/>
    </location>
</feature>
<feature type="transmembrane region" description="Helical" evidence="5">
    <location>
        <begin position="390"/>
        <end position="409"/>
    </location>
</feature>
<comment type="subcellular location">
    <subcellularLocation>
        <location evidence="1">Membrane</location>
        <topology evidence="1">Multi-pass membrane protein</topology>
    </subcellularLocation>
</comment>
<keyword evidence="2 5" id="KW-0812">Transmembrane</keyword>
<feature type="transmembrane region" description="Helical" evidence="5">
    <location>
        <begin position="346"/>
        <end position="370"/>
    </location>
</feature>
<dbReference type="PANTHER" id="PTHR47154">
    <property type="entry name" value="G-PROTEIN COUPLED RECEPTOR MTH-RELATED"/>
    <property type="match status" value="1"/>
</dbReference>
<evidence type="ECO:0000256" key="3">
    <source>
        <dbReference type="ARBA" id="ARBA00022989"/>
    </source>
</evidence>
<sequence>MNAQIFEYHTHSIPRPIWFATCLIVSLAIYVNGANAAEEDPITFQWCNTNHGIKYLKQVAPAKFVIPENLSEDRIKFEIRLNLANFSCPNGANAIELMLDLNRPLDDPEKHESDFSSSGFFRHGTYYFPPEVFCIASWTASKIAVRVCSEFKNENQLSFPECDTSNHCIPKCCPMDMLLTSSAEDIPKCHPKFNSSARVTPTLYAKDLQKSSSRKPMYFYTQSFFSQDENEAAVTMPHVYLKKFIYFSKHCFRIMEDGALQHLENYKWIQVPRANYCLDGIQFQGKSSKNFEGRDDQYLFLLNYSSKIQRRNEAELAPAWISSLVASVFYLLTFLVLLLQWEEQKLPGWLALSQFGTLTLSHVVFSLNILISDWILTRGFLCVASGATVYFLYLSGYCWLTAICFNLFYTFRKLTNANADEDSVVSYIRYAIFGWGAPLLLATISIILDQIYSYDPCNQVLVPQYGVESCFISAAASGLYVVFPVLLLVIVNTILFSITSYKLCAYSKSNSITRESFARGKKFFKLIAKLILVMGLTWIINLILVILWNHGEGQMDWYWKALAVFIFIQSFVIFMVYSCKSSTFASLKKHYPILTPLLSTPENIKSYQ</sequence>
<dbReference type="Pfam" id="PF00002">
    <property type="entry name" value="7tm_2"/>
    <property type="match status" value="1"/>
</dbReference>
<dbReference type="OrthoDB" id="1100386at2759"/>
<dbReference type="PROSITE" id="PS50261">
    <property type="entry name" value="G_PROTEIN_RECEP_F2_4"/>
    <property type="match status" value="1"/>
</dbReference>
<protein>
    <recommendedName>
        <fullName evidence="7">G-protein coupled receptors family 2 profile 2 domain-containing protein</fullName>
    </recommendedName>
</protein>
<dbReference type="PANTHER" id="PTHR47154:SF2">
    <property type="entry name" value="G-PROTEIN COUPLED RECEPTOR MTH-RELATED"/>
    <property type="match status" value="1"/>
</dbReference>
<proteinExistence type="predicted"/>
<evidence type="ECO:0000256" key="4">
    <source>
        <dbReference type="ARBA" id="ARBA00023136"/>
    </source>
</evidence>
<feature type="chain" id="PRO_5035156013" description="G-protein coupled receptors family 2 profile 2 domain-containing protein" evidence="6">
    <location>
        <begin position="37"/>
        <end position="608"/>
    </location>
</feature>
<keyword evidence="6" id="KW-0732">Signal</keyword>
<dbReference type="GO" id="GO:0008528">
    <property type="term" value="F:G protein-coupled peptide receptor activity"/>
    <property type="evidence" value="ECO:0007669"/>
    <property type="project" value="TreeGrafter"/>
</dbReference>
<evidence type="ECO:0000313" key="8">
    <source>
        <dbReference type="EMBL" id="CAG7678355.1"/>
    </source>
</evidence>
<keyword evidence="4 5" id="KW-0472">Membrane</keyword>